<protein>
    <submittedName>
        <fullName evidence="6">OmpA family protein</fullName>
    </submittedName>
</protein>
<evidence type="ECO:0000256" key="4">
    <source>
        <dbReference type="SAM" id="SignalP"/>
    </source>
</evidence>
<accession>A0A411Z4E7</accession>
<reference evidence="6 7" key="1">
    <citation type="submission" date="2018-08" db="EMBL/GenBank/DDBJ databases">
        <title>Flavobacterium tibetense sp. nov., isolated from a wetland YonghuCo on Tibetan Plateau.</title>
        <authorList>
            <person name="Phurbu D."/>
            <person name="Lu H."/>
            <person name="Xing P."/>
        </authorList>
    </citation>
    <scope>NUCLEOTIDE SEQUENCE [LARGE SCALE GENOMIC DNA]</scope>
    <source>
        <strain evidence="6 7">DJC</strain>
    </source>
</reference>
<dbReference type="Pfam" id="PF00691">
    <property type="entry name" value="OmpA"/>
    <property type="match status" value="1"/>
</dbReference>
<dbReference type="InterPro" id="IPR006665">
    <property type="entry name" value="OmpA-like"/>
</dbReference>
<keyword evidence="7" id="KW-1185">Reference proteome</keyword>
<feature type="region of interest" description="Disordered" evidence="3">
    <location>
        <begin position="338"/>
        <end position="358"/>
    </location>
</feature>
<evidence type="ECO:0000313" key="6">
    <source>
        <dbReference type="EMBL" id="RGP37892.1"/>
    </source>
</evidence>
<evidence type="ECO:0000256" key="1">
    <source>
        <dbReference type="PROSITE-ProRule" id="PRU00473"/>
    </source>
</evidence>
<keyword evidence="2" id="KW-0175">Coiled coil</keyword>
<dbReference type="CDD" id="cd07185">
    <property type="entry name" value="OmpA_C-like"/>
    <property type="match status" value="1"/>
</dbReference>
<feature type="chain" id="PRO_5019423143" evidence="4">
    <location>
        <begin position="26"/>
        <end position="659"/>
    </location>
</feature>
<gene>
    <name evidence="6" type="ORF">D1012_08375</name>
</gene>
<dbReference type="EMBL" id="QWEY01000003">
    <property type="protein sequence ID" value="RGP37892.1"/>
    <property type="molecule type" value="Genomic_DNA"/>
</dbReference>
<sequence length="659" mass="67839">MKRLLSTTTVLSLALTPITPWPLMAQGFGDELTVAEDGSILMQDGSVLCSVPAGQVCNMDQITIQFLAGDAEQLKAAAAAALDAARTEAEAAVAADVADVANDEAAAAAALAAEEAAAAEAARAAEDAAAAEQAAIAEAAAAEAARAADQAAAAEAEAAQAAEAAAAAEAVAAEQASAEQAAAEQAAEAERVAAEEAAAAEAARVAEEAAAVETVAPEASAEPAAPEATAETAPEAEPAPAPAEAAPVAPETVAVPEPAAAPVDVPVVTEAENESLFQLLTAPDSTADANGDAGEPVSAIAAAIAAFGVQTGATPAEGAEAPVAQPVPDNVTVTTVTEDSTRSSAEEFTAAPTAVGENKKSGLSNLEKVGLLALGALVVGKVLSDGREVVENTGDRVVVRDPQGNFQVYKDDDTLLRRPGATVRTETFNDGSTRSTVDREDGVQVVTIRDASGRVLRRATYDDRGNEVVLIDDLVREEQIDISTLPRPRPDRVTISTNDSDAAMKAALAREEARALGRTFSLRQIREIPQVRDLAATIDVDNITFDSGSAVIRPTEARKLASIGRIIDDILLDNPGEVFLIEGHTDAVGSASYNLTLSDRRAESVALALTEYYGIPPENMVVQGYGESELRVDTQADERRNRRAVVRVITPLMRTAALR</sequence>
<dbReference type="AlphaFoldDB" id="A0A411Z4E7"/>
<feature type="region of interest" description="Disordered" evidence="3">
    <location>
        <begin position="209"/>
        <end position="251"/>
    </location>
</feature>
<name>A0A411Z4E7_9RHOB</name>
<comment type="caution">
    <text evidence="6">The sequence shown here is derived from an EMBL/GenBank/DDBJ whole genome shotgun (WGS) entry which is preliminary data.</text>
</comment>
<evidence type="ECO:0000259" key="5">
    <source>
        <dbReference type="PROSITE" id="PS51123"/>
    </source>
</evidence>
<dbReference type="PANTHER" id="PTHR30329:SF21">
    <property type="entry name" value="LIPOPROTEIN YIAD-RELATED"/>
    <property type="match status" value="1"/>
</dbReference>
<dbReference type="RefSeq" id="WP_147335643.1">
    <property type="nucleotide sequence ID" value="NZ_QWEY01000003.1"/>
</dbReference>
<feature type="signal peptide" evidence="4">
    <location>
        <begin position="1"/>
        <end position="25"/>
    </location>
</feature>
<dbReference type="PRINTS" id="PR01852">
    <property type="entry name" value="SIBAPROTEIN"/>
</dbReference>
<evidence type="ECO:0000256" key="2">
    <source>
        <dbReference type="SAM" id="Coils"/>
    </source>
</evidence>
<evidence type="ECO:0000313" key="7">
    <source>
        <dbReference type="Proteomes" id="UP000284547"/>
    </source>
</evidence>
<dbReference type="PANTHER" id="PTHR30329">
    <property type="entry name" value="STATOR ELEMENT OF FLAGELLAR MOTOR COMPLEX"/>
    <property type="match status" value="1"/>
</dbReference>
<dbReference type="InterPro" id="IPR036737">
    <property type="entry name" value="OmpA-like_sf"/>
</dbReference>
<dbReference type="Gene3D" id="3.30.1330.60">
    <property type="entry name" value="OmpA-like domain"/>
    <property type="match status" value="1"/>
</dbReference>
<dbReference type="Proteomes" id="UP000284547">
    <property type="component" value="Unassembled WGS sequence"/>
</dbReference>
<feature type="coiled-coil region" evidence="2">
    <location>
        <begin position="137"/>
        <end position="171"/>
    </location>
</feature>
<organism evidence="6 7">
    <name type="scientific">Pseudotabrizicola alkalilacus</name>
    <dbReference type="NCBI Taxonomy" id="2305252"/>
    <lineage>
        <taxon>Bacteria</taxon>
        <taxon>Pseudomonadati</taxon>
        <taxon>Pseudomonadota</taxon>
        <taxon>Alphaproteobacteria</taxon>
        <taxon>Rhodobacterales</taxon>
        <taxon>Paracoccaceae</taxon>
        <taxon>Pseudotabrizicola</taxon>
    </lineage>
</organism>
<dbReference type="InterPro" id="IPR009148">
    <property type="entry name" value="PcsB-like"/>
</dbReference>
<dbReference type="InterPro" id="IPR050330">
    <property type="entry name" value="Bact_OuterMem_StrucFunc"/>
</dbReference>
<proteinExistence type="predicted"/>
<dbReference type="SUPFAM" id="SSF103088">
    <property type="entry name" value="OmpA-like"/>
    <property type="match status" value="1"/>
</dbReference>
<dbReference type="OrthoDB" id="9792021at2"/>
<keyword evidence="1" id="KW-0472">Membrane</keyword>
<keyword evidence="4" id="KW-0732">Signal</keyword>
<dbReference type="PROSITE" id="PS51123">
    <property type="entry name" value="OMPA_2"/>
    <property type="match status" value="1"/>
</dbReference>
<feature type="domain" description="OmpA-like" evidence="5">
    <location>
        <begin position="532"/>
        <end position="652"/>
    </location>
</feature>
<dbReference type="GO" id="GO:0016020">
    <property type="term" value="C:membrane"/>
    <property type="evidence" value="ECO:0007669"/>
    <property type="project" value="UniProtKB-UniRule"/>
</dbReference>
<evidence type="ECO:0000256" key="3">
    <source>
        <dbReference type="SAM" id="MobiDB-lite"/>
    </source>
</evidence>